<dbReference type="GO" id="GO:0006508">
    <property type="term" value="P:proteolysis"/>
    <property type="evidence" value="ECO:0007669"/>
    <property type="project" value="UniProtKB-KW"/>
</dbReference>
<comment type="caution">
    <text evidence="5">The sequence shown here is derived from an EMBL/GenBank/DDBJ whole genome shotgun (WGS) entry which is preliminary data.</text>
</comment>
<feature type="domain" description="Peptidase M20 dimerisation" evidence="4">
    <location>
        <begin position="188"/>
        <end position="336"/>
    </location>
</feature>
<dbReference type="InterPro" id="IPR002933">
    <property type="entry name" value="Peptidase_M20"/>
</dbReference>
<evidence type="ECO:0000313" key="6">
    <source>
        <dbReference type="Proteomes" id="UP000051008"/>
    </source>
</evidence>
<dbReference type="GO" id="GO:0008233">
    <property type="term" value="F:peptidase activity"/>
    <property type="evidence" value="ECO:0007669"/>
    <property type="project" value="UniProtKB-KW"/>
</dbReference>
<evidence type="ECO:0000259" key="4">
    <source>
        <dbReference type="Pfam" id="PF07687"/>
    </source>
</evidence>
<protein>
    <submittedName>
        <fullName evidence="5">Peptidase M20</fullName>
    </submittedName>
</protein>
<dbReference type="Pfam" id="PF01546">
    <property type="entry name" value="Peptidase_M20"/>
    <property type="match status" value="1"/>
</dbReference>
<dbReference type="InterPro" id="IPR051458">
    <property type="entry name" value="Cyt/Met_Dipeptidase"/>
</dbReference>
<dbReference type="PANTHER" id="PTHR43270">
    <property type="entry name" value="BETA-ALA-HIS DIPEPTIDASE"/>
    <property type="match status" value="1"/>
</dbReference>
<keyword evidence="6" id="KW-1185">Reference proteome</keyword>
<keyword evidence="2" id="KW-0479">Metal-binding</keyword>
<accession>A0A0R2A991</accession>
<dbReference type="Gene3D" id="3.30.70.360">
    <property type="match status" value="1"/>
</dbReference>
<evidence type="ECO:0000256" key="2">
    <source>
        <dbReference type="ARBA" id="ARBA00022723"/>
    </source>
</evidence>
<dbReference type="SUPFAM" id="SSF53187">
    <property type="entry name" value="Zn-dependent exopeptidases"/>
    <property type="match status" value="1"/>
</dbReference>
<dbReference type="OrthoDB" id="9761532at2"/>
<dbReference type="Pfam" id="PF07687">
    <property type="entry name" value="M20_dimer"/>
    <property type="match status" value="1"/>
</dbReference>
<organism evidence="5 6">
    <name type="scientific">Ligilactobacillus agilis DSM 20509</name>
    <dbReference type="NCBI Taxonomy" id="1423718"/>
    <lineage>
        <taxon>Bacteria</taxon>
        <taxon>Bacillati</taxon>
        <taxon>Bacillota</taxon>
        <taxon>Bacilli</taxon>
        <taxon>Lactobacillales</taxon>
        <taxon>Lactobacillaceae</taxon>
        <taxon>Ligilactobacillus</taxon>
    </lineage>
</organism>
<evidence type="ECO:0000256" key="1">
    <source>
        <dbReference type="ARBA" id="ARBA00022670"/>
    </source>
</evidence>
<gene>
    <name evidence="5" type="ORF">FC14_GL001060</name>
</gene>
<dbReference type="AlphaFoldDB" id="A0A0R2A991"/>
<dbReference type="EMBL" id="AYYP01000071">
    <property type="protein sequence ID" value="KRM63074.1"/>
    <property type="molecule type" value="Genomic_DNA"/>
</dbReference>
<evidence type="ECO:0000313" key="5">
    <source>
        <dbReference type="EMBL" id="KRM63074.1"/>
    </source>
</evidence>
<evidence type="ECO:0000256" key="3">
    <source>
        <dbReference type="ARBA" id="ARBA00022801"/>
    </source>
</evidence>
<dbReference type="InterPro" id="IPR011650">
    <property type="entry name" value="Peptidase_M20_dimer"/>
</dbReference>
<name>A0A0R2A991_9LACO</name>
<dbReference type="RefSeq" id="WP_056977625.1">
    <property type="nucleotide sequence ID" value="NZ_AYYP01000071.1"/>
</dbReference>
<keyword evidence="3" id="KW-0378">Hydrolase</keyword>
<proteinExistence type="predicted"/>
<dbReference type="PATRIC" id="fig|1423718.3.peg.1110"/>
<dbReference type="GO" id="GO:0046872">
    <property type="term" value="F:metal ion binding"/>
    <property type="evidence" value="ECO:0007669"/>
    <property type="project" value="UniProtKB-KW"/>
</dbReference>
<dbReference type="PANTHER" id="PTHR43270:SF8">
    <property type="entry name" value="DI- AND TRIPEPTIDASE DUG2-RELATED"/>
    <property type="match status" value="1"/>
</dbReference>
<sequence>MFKVNGNQIEEFKLYLAKFIALKGISATREGVVASLKFLTTFIKEQLNGEVELLPTSTNPAIYTELRGKNSETVLLYGHYDVMEADDLGWQTPPFVLTEIAGRYYGRGCGDNKGQLLAQLLGIATYLREYDELPINLKILIEGQEEQGSRDLNKLVQKYQTSLLADIDYVLVIDGSKNVNGKNVIRLGNRGLLAFELGVKVATRDLHSGNFGNVSENAALKLIGYLNKCYDFRAKRVKIPGFYADIQPATTQELEWVKKLPLPQGQTGSNVAYYHKLMFEPTFNINGMQSGYTGAKLKTVIPYKAFIRCDCRLVWGQRPELIRSQLEQLYHEELARGELEIKFLAEIAPSKTESSSPYLMELIKTIREVTGDCLIEPIMPGTVPNYVWTDTLKVPTFTIPFANFDQNNHSVNENISRQAFWNGIEIIYHFLERKKRYYGTNI</sequence>
<dbReference type="Proteomes" id="UP000051008">
    <property type="component" value="Unassembled WGS sequence"/>
</dbReference>
<dbReference type="Gene3D" id="3.40.630.10">
    <property type="entry name" value="Zn peptidases"/>
    <property type="match status" value="1"/>
</dbReference>
<keyword evidence="1" id="KW-0645">Protease</keyword>
<reference evidence="5 6" key="1">
    <citation type="journal article" date="2015" name="Genome Announc.">
        <title>Expanding the biotechnology potential of lactobacilli through comparative genomics of 213 strains and associated genera.</title>
        <authorList>
            <person name="Sun Z."/>
            <person name="Harris H.M."/>
            <person name="McCann A."/>
            <person name="Guo C."/>
            <person name="Argimon S."/>
            <person name="Zhang W."/>
            <person name="Yang X."/>
            <person name="Jeffery I.B."/>
            <person name="Cooney J.C."/>
            <person name="Kagawa T.F."/>
            <person name="Liu W."/>
            <person name="Song Y."/>
            <person name="Salvetti E."/>
            <person name="Wrobel A."/>
            <person name="Rasinkangas P."/>
            <person name="Parkhill J."/>
            <person name="Rea M.C."/>
            <person name="O'Sullivan O."/>
            <person name="Ritari J."/>
            <person name="Douillard F.P."/>
            <person name="Paul Ross R."/>
            <person name="Yang R."/>
            <person name="Briner A.E."/>
            <person name="Felis G.E."/>
            <person name="de Vos W.M."/>
            <person name="Barrangou R."/>
            <person name="Klaenhammer T.R."/>
            <person name="Caufield P.W."/>
            <person name="Cui Y."/>
            <person name="Zhang H."/>
            <person name="O'Toole P.W."/>
        </authorList>
    </citation>
    <scope>NUCLEOTIDE SEQUENCE [LARGE SCALE GENOMIC DNA]</scope>
    <source>
        <strain evidence="5 6">DSM 20509</strain>
    </source>
</reference>